<dbReference type="AlphaFoldDB" id="A0AAU7CTZ1"/>
<sequence length="71" mass="8026">MTMPGQRLRVRRAADGATRITRRSEDEVVHWPVSSWPHTVADVLAGGVEGYHRRVTIWAESILRTLDEVCA</sequence>
<reference evidence="1" key="1">
    <citation type="submission" date="2024-05" db="EMBL/GenBank/DDBJ databases">
        <title>Planctomycetes of the genus Singulisphaera possess chitinolytic capabilities.</title>
        <authorList>
            <person name="Ivanova A."/>
        </authorList>
    </citation>
    <scope>NUCLEOTIDE SEQUENCE</scope>
    <source>
        <strain evidence="1">Ch08T</strain>
    </source>
</reference>
<proteinExistence type="predicted"/>
<accession>A0AAU7CTZ1</accession>
<name>A0AAU7CTZ1_9BACT</name>
<dbReference type="RefSeq" id="WP_406701255.1">
    <property type="nucleotide sequence ID" value="NZ_CP155447.1"/>
</dbReference>
<protein>
    <submittedName>
        <fullName evidence="1">DUF5946 family protein</fullName>
    </submittedName>
</protein>
<organism evidence="1">
    <name type="scientific">Singulisphaera sp. Ch08</name>
    <dbReference type="NCBI Taxonomy" id="3120278"/>
    <lineage>
        <taxon>Bacteria</taxon>
        <taxon>Pseudomonadati</taxon>
        <taxon>Planctomycetota</taxon>
        <taxon>Planctomycetia</taxon>
        <taxon>Isosphaerales</taxon>
        <taxon>Isosphaeraceae</taxon>
        <taxon>Singulisphaera</taxon>
    </lineage>
</organism>
<evidence type="ECO:0000313" key="1">
    <source>
        <dbReference type="EMBL" id="XBH08405.1"/>
    </source>
</evidence>
<gene>
    <name evidence="1" type="ORF">V5E97_32665</name>
</gene>
<dbReference type="EMBL" id="CP155447">
    <property type="protein sequence ID" value="XBH08405.1"/>
    <property type="molecule type" value="Genomic_DNA"/>
</dbReference>